<reference evidence="1 2" key="1">
    <citation type="journal article" date="2018" name="Front. Plant Sci.">
        <title>Red Clover (Trifolium pratense) and Zigzag Clover (T. medium) - A Picture of Genomic Similarities and Differences.</title>
        <authorList>
            <person name="Dluhosova J."/>
            <person name="Istvanek J."/>
            <person name="Nedelnik J."/>
            <person name="Repkova J."/>
        </authorList>
    </citation>
    <scope>NUCLEOTIDE SEQUENCE [LARGE SCALE GENOMIC DNA]</scope>
    <source>
        <strain evidence="2">cv. 10/8</strain>
        <tissue evidence="1">Leaf</tissue>
    </source>
</reference>
<dbReference type="AlphaFoldDB" id="A0A392VRT9"/>
<evidence type="ECO:0000313" key="2">
    <source>
        <dbReference type="Proteomes" id="UP000265520"/>
    </source>
</evidence>
<sequence>WNWEVVVRNCAEDWVLGLRENGMNPPLKGNE</sequence>
<proteinExistence type="predicted"/>
<evidence type="ECO:0000313" key="1">
    <source>
        <dbReference type="EMBL" id="MCI89140.1"/>
    </source>
</evidence>
<organism evidence="1 2">
    <name type="scientific">Trifolium medium</name>
    <dbReference type="NCBI Taxonomy" id="97028"/>
    <lineage>
        <taxon>Eukaryota</taxon>
        <taxon>Viridiplantae</taxon>
        <taxon>Streptophyta</taxon>
        <taxon>Embryophyta</taxon>
        <taxon>Tracheophyta</taxon>
        <taxon>Spermatophyta</taxon>
        <taxon>Magnoliopsida</taxon>
        <taxon>eudicotyledons</taxon>
        <taxon>Gunneridae</taxon>
        <taxon>Pentapetalae</taxon>
        <taxon>rosids</taxon>
        <taxon>fabids</taxon>
        <taxon>Fabales</taxon>
        <taxon>Fabaceae</taxon>
        <taxon>Papilionoideae</taxon>
        <taxon>50 kb inversion clade</taxon>
        <taxon>NPAAA clade</taxon>
        <taxon>Hologalegina</taxon>
        <taxon>IRL clade</taxon>
        <taxon>Trifolieae</taxon>
        <taxon>Trifolium</taxon>
    </lineage>
</organism>
<comment type="caution">
    <text evidence="1">The sequence shown here is derived from an EMBL/GenBank/DDBJ whole genome shotgun (WGS) entry which is preliminary data.</text>
</comment>
<accession>A0A392VRT9</accession>
<name>A0A392VRT9_9FABA</name>
<dbReference type="EMBL" id="LXQA011211839">
    <property type="protein sequence ID" value="MCI89140.1"/>
    <property type="molecule type" value="Genomic_DNA"/>
</dbReference>
<protein>
    <submittedName>
        <fullName evidence="1">Uncharacterized protein</fullName>
    </submittedName>
</protein>
<feature type="non-terminal residue" evidence="1">
    <location>
        <position position="1"/>
    </location>
</feature>
<dbReference type="Proteomes" id="UP000265520">
    <property type="component" value="Unassembled WGS sequence"/>
</dbReference>
<keyword evidence="2" id="KW-1185">Reference proteome</keyword>